<dbReference type="GO" id="GO:0061640">
    <property type="term" value="P:cytoskeleton-dependent cytokinesis"/>
    <property type="evidence" value="ECO:0007669"/>
    <property type="project" value="InterPro"/>
</dbReference>
<dbReference type="AlphaFoldDB" id="A0AAV7J9E0"/>
<sequence>MVAIGILEERITELENRIYGAAAPAIDATLPETSIVDNILHANTLISSALSGRERTNALVKRLPQLNELLDTSYENDDLNIETKLEIIIAMESEIKKNLELFNKVQELMPALEINKIQNVPELTPKLEHLTVNYLNLYEESNQISQSIHKVFSKYNNIIDTISKSLISLDAAITAAERAAAPKKRQDD</sequence>
<evidence type="ECO:0000313" key="2">
    <source>
        <dbReference type="Proteomes" id="UP000826195"/>
    </source>
</evidence>
<name>A0AAV7J9E0_COTGL</name>
<dbReference type="PANTHER" id="PTHR28360">
    <property type="entry name" value="DYNACTIN SUBUNIT 3"/>
    <property type="match status" value="1"/>
</dbReference>
<dbReference type="InterPro" id="IPR009991">
    <property type="entry name" value="DCTN3"/>
</dbReference>
<comment type="caution">
    <text evidence="1">The sequence shown here is derived from an EMBL/GenBank/DDBJ whole genome shotgun (WGS) entry which is preliminary data.</text>
</comment>
<keyword evidence="2" id="KW-1185">Reference proteome</keyword>
<accession>A0AAV7J9E0</accession>
<evidence type="ECO:0000313" key="1">
    <source>
        <dbReference type="EMBL" id="KAH0568182.1"/>
    </source>
</evidence>
<dbReference type="GO" id="GO:0005869">
    <property type="term" value="C:dynactin complex"/>
    <property type="evidence" value="ECO:0007669"/>
    <property type="project" value="InterPro"/>
</dbReference>
<proteinExistence type="predicted"/>
<protein>
    <recommendedName>
        <fullName evidence="3">Dynactin subunit 3</fullName>
    </recommendedName>
</protein>
<organism evidence="1 2">
    <name type="scientific">Cotesia glomerata</name>
    <name type="common">Lepidopteran parasitic wasp</name>
    <name type="synonym">Apanteles glomeratus</name>
    <dbReference type="NCBI Taxonomy" id="32391"/>
    <lineage>
        <taxon>Eukaryota</taxon>
        <taxon>Metazoa</taxon>
        <taxon>Ecdysozoa</taxon>
        <taxon>Arthropoda</taxon>
        <taxon>Hexapoda</taxon>
        <taxon>Insecta</taxon>
        <taxon>Pterygota</taxon>
        <taxon>Neoptera</taxon>
        <taxon>Endopterygota</taxon>
        <taxon>Hymenoptera</taxon>
        <taxon>Apocrita</taxon>
        <taxon>Ichneumonoidea</taxon>
        <taxon>Braconidae</taxon>
        <taxon>Microgastrinae</taxon>
        <taxon>Cotesia</taxon>
    </lineage>
</organism>
<dbReference type="Pfam" id="PF07426">
    <property type="entry name" value="Dynactin_p22"/>
    <property type="match status" value="1"/>
</dbReference>
<dbReference type="EMBL" id="JAHXZJ010000001">
    <property type="protein sequence ID" value="KAH0568182.1"/>
    <property type="molecule type" value="Genomic_DNA"/>
</dbReference>
<dbReference type="Proteomes" id="UP000826195">
    <property type="component" value="Unassembled WGS sequence"/>
</dbReference>
<gene>
    <name evidence="1" type="ORF">KQX54_019458</name>
</gene>
<evidence type="ECO:0008006" key="3">
    <source>
        <dbReference type="Google" id="ProtNLM"/>
    </source>
</evidence>
<dbReference type="PANTHER" id="PTHR28360:SF1">
    <property type="entry name" value="DYNACTIN SUBUNIT 3"/>
    <property type="match status" value="1"/>
</dbReference>
<reference evidence="1 2" key="1">
    <citation type="journal article" date="2021" name="J. Hered.">
        <title>A chromosome-level genome assembly of the parasitoid wasp, Cotesia glomerata (Hymenoptera: Braconidae).</title>
        <authorList>
            <person name="Pinto B.J."/>
            <person name="Weis J.J."/>
            <person name="Gamble T."/>
            <person name="Ode P.J."/>
            <person name="Paul R."/>
            <person name="Zaspel J.M."/>
        </authorList>
    </citation>
    <scope>NUCLEOTIDE SEQUENCE [LARGE SCALE GENOMIC DNA]</scope>
    <source>
        <strain evidence="1">CgM1</strain>
    </source>
</reference>